<gene>
    <name evidence="1" type="ORF">DI616_00335</name>
</gene>
<comment type="caution">
    <text evidence="1">The sequence shown here is derived from an EMBL/GenBank/DDBJ whole genome shotgun (WGS) entry which is preliminary data.</text>
</comment>
<evidence type="ECO:0000313" key="1">
    <source>
        <dbReference type="EMBL" id="TKW68488.1"/>
    </source>
</evidence>
<dbReference type="Pfam" id="PF13704">
    <property type="entry name" value="Glyco_tranf_2_4"/>
    <property type="match status" value="1"/>
</dbReference>
<reference evidence="1 2" key="1">
    <citation type="journal article" date="2017" name="Nat. Commun.">
        <title>In situ click chemistry generation of cyclooxygenase-2 inhibitors.</title>
        <authorList>
            <person name="Bhardwaj A."/>
            <person name="Kaur J."/>
            <person name="Wuest M."/>
            <person name="Wuest F."/>
        </authorList>
    </citation>
    <scope>NUCLEOTIDE SEQUENCE [LARGE SCALE GENOMIC DNA]</scope>
    <source>
        <strain evidence="1">S2_012_000_R3_94</strain>
    </source>
</reference>
<proteinExistence type="predicted"/>
<name>A0A533IFZ7_PARDE</name>
<organism evidence="1 2">
    <name type="scientific">Paracoccus denitrificans</name>
    <dbReference type="NCBI Taxonomy" id="266"/>
    <lineage>
        <taxon>Bacteria</taxon>
        <taxon>Pseudomonadati</taxon>
        <taxon>Pseudomonadota</taxon>
        <taxon>Alphaproteobacteria</taxon>
        <taxon>Rhodobacterales</taxon>
        <taxon>Paracoccaceae</taxon>
        <taxon>Paracoccus</taxon>
    </lineage>
</organism>
<evidence type="ECO:0008006" key="3">
    <source>
        <dbReference type="Google" id="ProtNLM"/>
    </source>
</evidence>
<dbReference type="Proteomes" id="UP000315344">
    <property type="component" value="Unassembled WGS sequence"/>
</dbReference>
<sequence length="393" mass="43373">MSLRRPLVAILRGNSKDQARSAATGDDELPSQRPVADGLPRWGIVATVDEPAAVLGAWVAHHLAIGASELHLFFDRPNPEATALLSGIDGVILRESGEDGWKLKGGKRPGHHVQRQAYNATRVLNENSVDWLIHCDADEFLRLSSPLAEELATTDPRNEWLRLCVQERVWPENGEGADIFAGLFRSPLPDFAEIGAQLYGPERAARMNAGLSGHDVGKSCVRTGRGHVMNIHRPGSGGGRKRFDLRHRKSAVVELLHFNGMTRMHYIVKMLRRALIMADGLRMPSSPARKTQFETAVMRARDPAALTEMWREAQCLTTEEAQILADLGVLNDRPTDIVAHARAMFGDRIDLSPAGFDRALIAHEAEAMAEIYERTGFLPESLMARDVRADRAG</sequence>
<dbReference type="EMBL" id="VAFL01000001">
    <property type="protein sequence ID" value="TKW68488.1"/>
    <property type="molecule type" value="Genomic_DNA"/>
</dbReference>
<protein>
    <recommendedName>
        <fullName evidence="3">Glycosyltransferase family 2 protein</fullName>
    </recommendedName>
</protein>
<accession>A0A533IFZ7</accession>
<dbReference type="AlphaFoldDB" id="A0A533IFZ7"/>
<evidence type="ECO:0000313" key="2">
    <source>
        <dbReference type="Proteomes" id="UP000315344"/>
    </source>
</evidence>